<sequence length="40" mass="4438">MRRIIVIALVALIVTTDISGPGRDETGRQSSFERPIRSEP</sequence>
<feature type="region of interest" description="Disordered" evidence="1">
    <location>
        <begin position="18"/>
        <end position="40"/>
    </location>
</feature>
<reference key="1">
    <citation type="submission" date="2010-11" db="EMBL/GenBank/DDBJ databases">
        <title>The complete sequence of chromosome of Isophaera pallida ATCC 43644.</title>
        <authorList>
            <consortium name="US DOE Joint Genome Institute (JGI-PGF)"/>
            <person name="Lucas S."/>
            <person name="Copeland A."/>
            <person name="Lapidus A."/>
            <person name="Bruce D."/>
            <person name="Goodwin L."/>
            <person name="Pitluck S."/>
            <person name="Kyrpides N."/>
            <person name="Mavromatis K."/>
            <person name="Pagani I."/>
            <person name="Ivanova N."/>
            <person name="Saunders E."/>
            <person name="Brettin T."/>
            <person name="Detter J.C."/>
            <person name="Han C."/>
            <person name="Tapia R."/>
            <person name="Land M."/>
            <person name="Hauser L."/>
            <person name="Markowitz V."/>
            <person name="Cheng J.-F."/>
            <person name="Hugenholtz P."/>
            <person name="Woyke T."/>
            <person name="Wu D."/>
            <person name="Eisen J.A."/>
        </authorList>
    </citation>
    <scope>NUCLEOTIDE SEQUENCE</scope>
    <source>
        <strain>ATCC 43644</strain>
    </source>
</reference>
<dbReference type="AlphaFoldDB" id="E8R2Y0"/>
<evidence type="ECO:0000256" key="1">
    <source>
        <dbReference type="SAM" id="MobiDB-lite"/>
    </source>
</evidence>
<keyword evidence="3" id="KW-1185">Reference proteome</keyword>
<evidence type="ECO:0000313" key="2">
    <source>
        <dbReference type="EMBL" id="ADV61484.1"/>
    </source>
</evidence>
<organism evidence="2 3">
    <name type="scientific">Isosphaera pallida (strain ATCC 43644 / DSM 9630 / IS1B)</name>
    <dbReference type="NCBI Taxonomy" id="575540"/>
    <lineage>
        <taxon>Bacteria</taxon>
        <taxon>Pseudomonadati</taxon>
        <taxon>Planctomycetota</taxon>
        <taxon>Planctomycetia</taxon>
        <taxon>Isosphaerales</taxon>
        <taxon>Isosphaeraceae</taxon>
        <taxon>Isosphaera</taxon>
    </lineage>
</organism>
<name>E8R2Y0_ISOPI</name>
<dbReference type="EMBL" id="CP002353">
    <property type="protein sequence ID" value="ADV61484.1"/>
    <property type="molecule type" value="Genomic_DNA"/>
</dbReference>
<dbReference type="Proteomes" id="UP000008631">
    <property type="component" value="Chromosome"/>
</dbReference>
<dbReference type="KEGG" id="ipa:Isop_0894"/>
<reference evidence="2 3" key="2">
    <citation type="journal article" date="2011" name="Stand. Genomic Sci.">
        <title>Complete genome sequence of Isosphaera pallida type strain (IS1B).</title>
        <authorList>
            <consortium name="US DOE Joint Genome Institute (JGI-PGF)"/>
            <person name="Goker M."/>
            <person name="Cleland D."/>
            <person name="Saunders E."/>
            <person name="Lapidus A."/>
            <person name="Nolan M."/>
            <person name="Lucas S."/>
            <person name="Hammon N."/>
            <person name="Deshpande S."/>
            <person name="Cheng J.F."/>
            <person name="Tapia R."/>
            <person name="Han C."/>
            <person name="Goodwin L."/>
            <person name="Pitluck S."/>
            <person name="Liolios K."/>
            <person name="Pagani I."/>
            <person name="Ivanova N."/>
            <person name="Mavromatis K."/>
            <person name="Pati A."/>
            <person name="Chen A."/>
            <person name="Palaniappan K."/>
            <person name="Land M."/>
            <person name="Hauser L."/>
            <person name="Chang Y.J."/>
            <person name="Jeffries C.D."/>
            <person name="Detter J.C."/>
            <person name="Beck B."/>
            <person name="Woyke T."/>
            <person name="Bristow J."/>
            <person name="Eisen J.A."/>
            <person name="Markowitz V."/>
            <person name="Hugenholtz P."/>
            <person name="Kyrpides N.C."/>
            <person name="Klenk H.P."/>
        </authorList>
    </citation>
    <scope>NUCLEOTIDE SEQUENCE [LARGE SCALE GENOMIC DNA]</scope>
    <source>
        <strain evidence="3">ATCC 43644 / DSM 9630 / IS1B</strain>
    </source>
</reference>
<evidence type="ECO:0000313" key="3">
    <source>
        <dbReference type="Proteomes" id="UP000008631"/>
    </source>
</evidence>
<dbReference type="STRING" id="575540.Isop_0894"/>
<accession>E8R2Y0</accession>
<dbReference type="RefSeq" id="WP_013563773.1">
    <property type="nucleotide sequence ID" value="NC_014962.1"/>
</dbReference>
<dbReference type="HOGENOM" id="CLU_3290886_0_0_0"/>
<proteinExistence type="predicted"/>
<gene>
    <name evidence="2" type="ordered locus">Isop_0894</name>
</gene>
<protein>
    <submittedName>
        <fullName evidence="2">Uncharacterized protein</fullName>
    </submittedName>
</protein>
<dbReference type="InParanoid" id="E8R2Y0"/>